<dbReference type="EMBL" id="CDMZ01002166">
    <property type="protein sequence ID" value="CEM41073.1"/>
    <property type="molecule type" value="Genomic_DNA"/>
</dbReference>
<dbReference type="AlphaFoldDB" id="A0A0G4HB51"/>
<evidence type="ECO:0000256" key="1">
    <source>
        <dbReference type="SAM" id="MobiDB-lite"/>
    </source>
</evidence>
<gene>
    <name evidence="2" type="ORF">Cvel_25756</name>
</gene>
<name>A0A0G4HB51_9ALVE</name>
<feature type="region of interest" description="Disordered" evidence="1">
    <location>
        <begin position="41"/>
        <end position="129"/>
    </location>
</feature>
<sequence>MGARAKTGSARAATLELELFPSFLCDLLDFPGDDLFQGSYCGGAFERAGGRRGGGSEEDEEAEKAEGWEGGSVFTAGTAEEEEEDEEEEGRDKERGTGGKGGGGWRSREDEEAEEGGSGSGSGREGKGT</sequence>
<dbReference type="VEuPathDB" id="CryptoDB:Cvel_25756"/>
<accession>A0A0G4HB51</accession>
<feature type="compositionally biased region" description="Acidic residues" evidence="1">
    <location>
        <begin position="79"/>
        <end position="89"/>
    </location>
</feature>
<reference evidence="2" key="1">
    <citation type="submission" date="2014-11" db="EMBL/GenBank/DDBJ databases">
        <authorList>
            <person name="Otto D Thomas"/>
            <person name="Naeem Raeece"/>
        </authorList>
    </citation>
    <scope>NUCLEOTIDE SEQUENCE</scope>
</reference>
<evidence type="ECO:0000313" key="2">
    <source>
        <dbReference type="EMBL" id="CEM41073.1"/>
    </source>
</evidence>
<organism evidence="2">
    <name type="scientific">Chromera velia CCMP2878</name>
    <dbReference type="NCBI Taxonomy" id="1169474"/>
    <lineage>
        <taxon>Eukaryota</taxon>
        <taxon>Sar</taxon>
        <taxon>Alveolata</taxon>
        <taxon>Colpodellida</taxon>
        <taxon>Chromeraceae</taxon>
        <taxon>Chromera</taxon>
    </lineage>
</organism>
<protein>
    <submittedName>
        <fullName evidence="2">Uncharacterized protein</fullName>
    </submittedName>
</protein>
<proteinExistence type="predicted"/>